<dbReference type="Gene3D" id="3.90.105.10">
    <property type="entry name" value="Molybdopterin biosynthesis moea protein, domain 2"/>
    <property type="match status" value="1"/>
</dbReference>
<dbReference type="InterPro" id="IPR005110">
    <property type="entry name" value="MoeA_linker/N"/>
</dbReference>
<dbReference type="Pfam" id="PF00994">
    <property type="entry name" value="MoCF_biosynth"/>
    <property type="match status" value="1"/>
</dbReference>
<dbReference type="CDD" id="cd00887">
    <property type="entry name" value="MoeA"/>
    <property type="match status" value="1"/>
</dbReference>
<dbReference type="SUPFAM" id="SSF63882">
    <property type="entry name" value="MoeA N-terminal region -like"/>
    <property type="match status" value="1"/>
</dbReference>
<dbReference type="Pfam" id="PF03454">
    <property type="entry name" value="MoeA_C"/>
    <property type="match status" value="1"/>
</dbReference>
<keyword evidence="6" id="KW-0808">Transferase</keyword>
<comment type="catalytic activity">
    <reaction evidence="5">
        <text>adenylyl-molybdopterin + molybdate = Mo-molybdopterin + AMP + H(+)</text>
        <dbReference type="Rhea" id="RHEA:35047"/>
        <dbReference type="ChEBI" id="CHEBI:15378"/>
        <dbReference type="ChEBI" id="CHEBI:36264"/>
        <dbReference type="ChEBI" id="CHEBI:62727"/>
        <dbReference type="ChEBI" id="CHEBI:71302"/>
        <dbReference type="ChEBI" id="CHEBI:456215"/>
        <dbReference type="EC" id="2.10.1.1"/>
    </reaction>
</comment>
<comment type="function">
    <text evidence="1 6">Catalyzes the insertion of molybdate into adenylated molybdopterin with the concomitant release of AMP.</text>
</comment>
<dbReference type="InterPro" id="IPR036425">
    <property type="entry name" value="MoaB/Mog-like_dom_sf"/>
</dbReference>
<feature type="domain" description="MoaB/Mog" evidence="7">
    <location>
        <begin position="178"/>
        <end position="317"/>
    </location>
</feature>
<dbReference type="InterPro" id="IPR008284">
    <property type="entry name" value="MoCF_biosynth_CS"/>
</dbReference>
<dbReference type="GO" id="GO:0061599">
    <property type="term" value="F:molybdopterin molybdotransferase activity"/>
    <property type="evidence" value="ECO:0007669"/>
    <property type="project" value="UniProtKB-UniRule"/>
</dbReference>
<dbReference type="InterPro" id="IPR036135">
    <property type="entry name" value="MoeA_linker/N_sf"/>
</dbReference>
<evidence type="ECO:0000256" key="4">
    <source>
        <dbReference type="ARBA" id="ARBA00023150"/>
    </source>
</evidence>
<dbReference type="SUPFAM" id="SSF63867">
    <property type="entry name" value="MoeA C-terminal domain-like"/>
    <property type="match status" value="1"/>
</dbReference>
<name>I0K7F7_9BACT</name>
<dbReference type="UniPathway" id="UPA00344"/>
<comment type="cofactor">
    <cofactor evidence="6">
        <name>Mg(2+)</name>
        <dbReference type="ChEBI" id="CHEBI:18420"/>
    </cofactor>
</comment>
<dbReference type="RefSeq" id="WP_015331159.1">
    <property type="nucleotide sequence ID" value="NC_020054.1"/>
</dbReference>
<keyword evidence="6" id="KW-0460">Magnesium</keyword>
<gene>
    <name evidence="8" type="primary">moeA</name>
    <name evidence="8" type="ORF">FAES_2051</name>
</gene>
<organism evidence="8 9">
    <name type="scientific">Fibrella aestuarina BUZ 2</name>
    <dbReference type="NCBI Taxonomy" id="1166018"/>
    <lineage>
        <taxon>Bacteria</taxon>
        <taxon>Pseudomonadati</taxon>
        <taxon>Bacteroidota</taxon>
        <taxon>Cytophagia</taxon>
        <taxon>Cytophagales</taxon>
        <taxon>Spirosomataceae</taxon>
        <taxon>Fibrella</taxon>
    </lineage>
</organism>
<dbReference type="GO" id="GO:0005829">
    <property type="term" value="C:cytosol"/>
    <property type="evidence" value="ECO:0007669"/>
    <property type="project" value="TreeGrafter"/>
</dbReference>
<dbReference type="Gene3D" id="2.40.340.10">
    <property type="entry name" value="MoeA, C-terminal, domain IV"/>
    <property type="match status" value="1"/>
</dbReference>
<dbReference type="PANTHER" id="PTHR10192">
    <property type="entry name" value="MOLYBDOPTERIN BIOSYNTHESIS PROTEIN"/>
    <property type="match status" value="1"/>
</dbReference>
<evidence type="ECO:0000313" key="8">
    <source>
        <dbReference type="EMBL" id="CCH00060.1"/>
    </source>
</evidence>
<evidence type="ECO:0000256" key="5">
    <source>
        <dbReference type="ARBA" id="ARBA00047317"/>
    </source>
</evidence>
<evidence type="ECO:0000256" key="6">
    <source>
        <dbReference type="RuleBase" id="RU365090"/>
    </source>
</evidence>
<sequence>MLTVAEADDLLASHQLSLTTETVAFTEAPGRVLAETILADRDFPPFDRVAMDGIAIQYDALADGQTAFSILAIGRAGEPQQPLPDPTGCMEVMTGSVLPSGADTVIRYEDLSITDGIATLTIPAAEISRGLNVHKQGTDRRTFDVVLSAGVRLRPVDLAVVASVGQTSLSVRKRPRVAVVSTGDELVTIEQTPLPHQIRQSNAHLLWAALHEMGIDASIHHYPDDVATITSGLSALLSGHDVLVMTGGVSAGKADYVPDILAGLGIRKHFHKIEQRPGKPMWFGTSPDNQRVVFALPGNPVSTTLCFYRYVRPYLETAMGLPGEPPLYVQLAKPVTFAPPLTYFTPAHLTTSTEGTLLAEPLPGSGSADFTNLTAADAFLEFPATESNFPAGTVVQAWAIG</sequence>
<dbReference type="STRING" id="1166018.FAES_2051"/>
<dbReference type="OrthoDB" id="9804758at2"/>
<dbReference type="PATRIC" id="fig|1166018.3.peg.3798"/>
<dbReference type="EMBL" id="HE796683">
    <property type="protein sequence ID" value="CCH00060.1"/>
    <property type="molecule type" value="Genomic_DNA"/>
</dbReference>
<keyword evidence="6" id="KW-0500">Molybdenum</keyword>
<proteinExistence type="inferred from homology"/>
<dbReference type="HOGENOM" id="CLU_010186_7_0_10"/>
<accession>I0K7F7</accession>
<evidence type="ECO:0000313" key="9">
    <source>
        <dbReference type="Proteomes" id="UP000011058"/>
    </source>
</evidence>
<evidence type="ECO:0000259" key="7">
    <source>
        <dbReference type="SMART" id="SM00852"/>
    </source>
</evidence>
<dbReference type="AlphaFoldDB" id="I0K7F7"/>
<dbReference type="GO" id="GO:0006777">
    <property type="term" value="P:Mo-molybdopterin cofactor biosynthetic process"/>
    <property type="evidence" value="ECO:0007669"/>
    <property type="project" value="UniProtKB-UniRule"/>
</dbReference>
<dbReference type="InterPro" id="IPR036688">
    <property type="entry name" value="MoeA_C_domain_IV_sf"/>
</dbReference>
<comment type="similarity">
    <text evidence="3 6">Belongs to the MoeA family.</text>
</comment>
<dbReference type="Gene3D" id="3.40.980.10">
    <property type="entry name" value="MoaB/Mog-like domain"/>
    <property type="match status" value="1"/>
</dbReference>
<comment type="pathway">
    <text evidence="2 6">Cofactor biosynthesis; molybdopterin biosynthesis.</text>
</comment>
<dbReference type="Pfam" id="PF03453">
    <property type="entry name" value="MoeA_N"/>
    <property type="match status" value="1"/>
</dbReference>
<dbReference type="Proteomes" id="UP000011058">
    <property type="component" value="Chromosome"/>
</dbReference>
<keyword evidence="4 6" id="KW-0501">Molybdenum cofactor biosynthesis</keyword>
<keyword evidence="9" id="KW-1185">Reference proteome</keyword>
<protein>
    <recommendedName>
        <fullName evidence="6">Molybdopterin molybdenumtransferase</fullName>
        <ecNumber evidence="6">2.10.1.1</ecNumber>
    </recommendedName>
</protein>
<dbReference type="PROSITE" id="PS01079">
    <property type="entry name" value="MOCF_BIOSYNTHESIS_2"/>
    <property type="match status" value="1"/>
</dbReference>
<dbReference type="KEGG" id="fae:FAES_2051"/>
<evidence type="ECO:0000256" key="2">
    <source>
        <dbReference type="ARBA" id="ARBA00005046"/>
    </source>
</evidence>
<dbReference type="GO" id="GO:0046872">
    <property type="term" value="F:metal ion binding"/>
    <property type="evidence" value="ECO:0007669"/>
    <property type="project" value="UniProtKB-UniRule"/>
</dbReference>
<reference evidence="8 9" key="1">
    <citation type="journal article" date="2012" name="J. Bacteriol.">
        <title>Genome Sequence of Fibrella aestuarina BUZ 2T, a Filamentous Marine Bacterium.</title>
        <authorList>
            <person name="Filippini M."/>
            <person name="Qi W."/>
            <person name="Blom J."/>
            <person name="Goesmann A."/>
            <person name="Smits T.H."/>
            <person name="Bagheri H.C."/>
        </authorList>
    </citation>
    <scope>NUCLEOTIDE SEQUENCE [LARGE SCALE GENOMIC DNA]</scope>
    <source>
        <strain evidence="9">BUZ 2T</strain>
    </source>
</reference>
<dbReference type="eggNOG" id="COG0303">
    <property type="taxonomic scope" value="Bacteria"/>
</dbReference>
<dbReference type="SUPFAM" id="SSF53218">
    <property type="entry name" value="Molybdenum cofactor biosynthesis proteins"/>
    <property type="match status" value="1"/>
</dbReference>
<dbReference type="NCBIfam" id="TIGR00177">
    <property type="entry name" value="molyb_syn"/>
    <property type="match status" value="1"/>
</dbReference>
<dbReference type="InterPro" id="IPR038987">
    <property type="entry name" value="MoeA-like"/>
</dbReference>
<dbReference type="InterPro" id="IPR005111">
    <property type="entry name" value="MoeA_C_domain_IV"/>
</dbReference>
<dbReference type="Gene3D" id="2.170.190.11">
    <property type="entry name" value="Molybdopterin biosynthesis moea protein, domain 3"/>
    <property type="match status" value="1"/>
</dbReference>
<dbReference type="SMART" id="SM00852">
    <property type="entry name" value="MoCF_biosynth"/>
    <property type="match status" value="1"/>
</dbReference>
<dbReference type="InterPro" id="IPR001453">
    <property type="entry name" value="MoaB/Mog_dom"/>
</dbReference>
<evidence type="ECO:0000256" key="3">
    <source>
        <dbReference type="ARBA" id="ARBA00010763"/>
    </source>
</evidence>
<evidence type="ECO:0000256" key="1">
    <source>
        <dbReference type="ARBA" id="ARBA00002901"/>
    </source>
</evidence>
<keyword evidence="6" id="KW-0479">Metal-binding</keyword>
<dbReference type="EC" id="2.10.1.1" evidence="6"/>
<dbReference type="PANTHER" id="PTHR10192:SF5">
    <property type="entry name" value="GEPHYRIN"/>
    <property type="match status" value="1"/>
</dbReference>